<dbReference type="Pfam" id="PF13240">
    <property type="entry name" value="Zn_Ribbon_1"/>
    <property type="match status" value="1"/>
</dbReference>
<dbReference type="AlphaFoldDB" id="A0A8J8PFA5"/>
<reference evidence="3" key="1">
    <citation type="submission" date="2016-03" db="EMBL/GenBank/DDBJ databases">
        <authorList>
            <person name="Borrel G."/>
            <person name="Mccann A."/>
            <person name="O'Toole P.W."/>
        </authorList>
    </citation>
    <scope>NUCLEOTIDE SEQUENCE</scope>
    <source>
        <strain evidence="3">183</strain>
    </source>
</reference>
<sequence>MFCPKCGNDIENGSSYCKNCGARIESTPQSAYQAGVPPQYILPLKSSGIAAILSFIIPGAGVIYAGQIGKGLLYFIIGIIVSFATIMLLPFIVVFLIFWVWQIYDAYNITEEYNQILQTTGQKPW</sequence>
<proteinExistence type="predicted"/>
<keyword evidence="1" id="KW-0812">Transmembrane</keyword>
<dbReference type="EMBL" id="LVVT01000001">
    <property type="protein sequence ID" value="TQS84756.1"/>
    <property type="molecule type" value="Genomic_DNA"/>
</dbReference>
<dbReference type="RefSeq" id="WP_020448689.1">
    <property type="nucleotide sequence ID" value="NZ_CAYAYE010000015.1"/>
</dbReference>
<evidence type="ECO:0000313" key="4">
    <source>
        <dbReference type="Proteomes" id="UP000752814"/>
    </source>
</evidence>
<comment type="caution">
    <text evidence="3">The sequence shown here is derived from an EMBL/GenBank/DDBJ whole genome shotgun (WGS) entry which is preliminary data.</text>
</comment>
<evidence type="ECO:0000256" key="1">
    <source>
        <dbReference type="SAM" id="Phobius"/>
    </source>
</evidence>
<feature type="domain" description="Zinc-ribbon" evidence="2">
    <location>
        <begin position="2"/>
        <end position="23"/>
    </location>
</feature>
<gene>
    <name evidence="3" type="ORF">A3207_01610</name>
</gene>
<feature type="transmembrane region" description="Helical" evidence="1">
    <location>
        <begin position="72"/>
        <end position="101"/>
    </location>
</feature>
<dbReference type="GeneID" id="41323220"/>
<protein>
    <recommendedName>
        <fullName evidence="2">Zinc-ribbon domain-containing protein</fullName>
    </recommendedName>
</protein>
<keyword evidence="1" id="KW-0472">Membrane</keyword>
<organism evidence="3 4">
    <name type="scientific">Candidatus Methanomassiliicoccus intestinalis</name>
    <dbReference type="NCBI Taxonomy" id="1406512"/>
    <lineage>
        <taxon>Archaea</taxon>
        <taxon>Methanobacteriati</taxon>
        <taxon>Thermoplasmatota</taxon>
        <taxon>Thermoplasmata</taxon>
        <taxon>Methanomassiliicoccales</taxon>
        <taxon>Methanomassiliicoccaceae</taxon>
        <taxon>Methanomassiliicoccus</taxon>
    </lineage>
</organism>
<name>A0A8J8PFA5_9ARCH</name>
<evidence type="ECO:0000259" key="2">
    <source>
        <dbReference type="Pfam" id="PF13240"/>
    </source>
</evidence>
<dbReference type="Proteomes" id="UP000752814">
    <property type="component" value="Unassembled WGS sequence"/>
</dbReference>
<dbReference type="OMA" id="IWIFGIY"/>
<accession>A0A8J8PFA5</accession>
<evidence type="ECO:0000313" key="3">
    <source>
        <dbReference type="EMBL" id="TQS84756.1"/>
    </source>
</evidence>
<dbReference type="InterPro" id="IPR026870">
    <property type="entry name" value="Zinc_ribbon_dom"/>
</dbReference>
<feature type="transmembrane region" description="Helical" evidence="1">
    <location>
        <begin position="47"/>
        <end position="65"/>
    </location>
</feature>
<keyword evidence="1" id="KW-1133">Transmembrane helix</keyword>